<dbReference type="GO" id="GO:0003700">
    <property type="term" value="F:DNA-binding transcription factor activity"/>
    <property type="evidence" value="ECO:0007669"/>
    <property type="project" value="TreeGrafter"/>
</dbReference>
<dbReference type="OrthoDB" id="9785139at2"/>
<dbReference type="Gene3D" id="3.40.50.2300">
    <property type="match status" value="2"/>
</dbReference>
<dbReference type="SUPFAM" id="SSF53822">
    <property type="entry name" value="Periplasmic binding protein-like I"/>
    <property type="match status" value="1"/>
</dbReference>
<dbReference type="Proteomes" id="UP000283644">
    <property type="component" value="Unassembled WGS sequence"/>
</dbReference>
<feature type="domain" description="HTH lacI-type" evidence="4">
    <location>
        <begin position="14"/>
        <end position="68"/>
    </location>
</feature>
<sequence length="342" mass="36472">MTEPLPRGAAARNPSMADVAQRAGVSHQTVSRVLNDSPLVKDATRERVLAAIQELGYRRNNAARMLATNRSGRIGMISAHLALHGPSMIAAAVQAAGHEAGYQVSVIGLLEISEVSLRDAVERLLDQAVEAIVVAVAHRDAVHLVRGLSLPIPVVLVQGVRPGEPMAAGIDQHAGALLATEHLLDLGHRGVAHVSGPLDWIEATQRRLGWREAHEARDLLPGPEVEGDWSAASGYDAGLRIGHHDEVTAVFVANDAMALGVLRALHECGRRVPEDVSVVGFDNVPEAAYYWPALSSVDQQFSDLGRQAVDLTVRALAGEDEPEAALLRPELVVRASSAAPRR</sequence>
<dbReference type="InterPro" id="IPR000843">
    <property type="entry name" value="HTH_LacI"/>
</dbReference>
<evidence type="ECO:0000256" key="1">
    <source>
        <dbReference type="ARBA" id="ARBA00023015"/>
    </source>
</evidence>
<evidence type="ECO:0000259" key="4">
    <source>
        <dbReference type="PROSITE" id="PS50932"/>
    </source>
</evidence>
<evidence type="ECO:0000313" key="5">
    <source>
        <dbReference type="EMBL" id="RHW27291.1"/>
    </source>
</evidence>
<dbReference type="SMART" id="SM00354">
    <property type="entry name" value="HTH_LACI"/>
    <property type="match status" value="1"/>
</dbReference>
<name>A0A417Y404_9ACTN</name>
<dbReference type="Pfam" id="PF00356">
    <property type="entry name" value="LacI"/>
    <property type="match status" value="1"/>
</dbReference>
<comment type="caution">
    <text evidence="5">The sequence shown here is derived from an EMBL/GenBank/DDBJ whole genome shotgun (WGS) entry which is preliminary data.</text>
</comment>
<dbReference type="InterPro" id="IPR010982">
    <property type="entry name" value="Lambda_DNA-bd_dom_sf"/>
</dbReference>
<protein>
    <submittedName>
        <fullName evidence="5">LacI family DNA-binding transcriptional regulator</fullName>
    </submittedName>
</protein>
<accession>A0A417Y404</accession>
<dbReference type="AlphaFoldDB" id="A0A417Y404"/>
<gene>
    <name evidence="5" type="ORF">D0Z08_08990</name>
</gene>
<dbReference type="SUPFAM" id="SSF47413">
    <property type="entry name" value="lambda repressor-like DNA-binding domains"/>
    <property type="match status" value="1"/>
</dbReference>
<dbReference type="EMBL" id="QXGH01000013">
    <property type="protein sequence ID" value="RHW27291.1"/>
    <property type="molecule type" value="Genomic_DNA"/>
</dbReference>
<evidence type="ECO:0000256" key="2">
    <source>
        <dbReference type="ARBA" id="ARBA00023125"/>
    </source>
</evidence>
<dbReference type="PROSITE" id="PS00356">
    <property type="entry name" value="HTH_LACI_1"/>
    <property type="match status" value="1"/>
</dbReference>
<evidence type="ECO:0000256" key="3">
    <source>
        <dbReference type="ARBA" id="ARBA00023163"/>
    </source>
</evidence>
<evidence type="ECO:0000313" key="6">
    <source>
        <dbReference type="Proteomes" id="UP000283644"/>
    </source>
</evidence>
<dbReference type="PANTHER" id="PTHR30146">
    <property type="entry name" value="LACI-RELATED TRANSCRIPTIONAL REPRESSOR"/>
    <property type="match status" value="1"/>
</dbReference>
<dbReference type="PANTHER" id="PTHR30146:SF109">
    <property type="entry name" value="HTH-TYPE TRANSCRIPTIONAL REGULATOR GALS"/>
    <property type="match status" value="1"/>
</dbReference>
<reference evidence="5 6" key="1">
    <citation type="submission" date="2018-09" db="EMBL/GenBank/DDBJ databases">
        <title>Genome sequencing of Nocardioides immobilis CCTCC AB 2017083 for comparison to Nocardioides silvaticus.</title>
        <authorList>
            <person name="Li C."/>
            <person name="Wang G."/>
        </authorList>
    </citation>
    <scope>NUCLEOTIDE SEQUENCE [LARGE SCALE GENOMIC DNA]</scope>
    <source>
        <strain evidence="5 6">CCTCC AB 2017083</strain>
    </source>
</reference>
<dbReference type="CDD" id="cd01392">
    <property type="entry name" value="HTH_LacI"/>
    <property type="match status" value="1"/>
</dbReference>
<dbReference type="GO" id="GO:0000976">
    <property type="term" value="F:transcription cis-regulatory region binding"/>
    <property type="evidence" value="ECO:0007669"/>
    <property type="project" value="TreeGrafter"/>
</dbReference>
<dbReference type="InterPro" id="IPR028082">
    <property type="entry name" value="Peripla_BP_I"/>
</dbReference>
<dbReference type="PROSITE" id="PS50932">
    <property type="entry name" value="HTH_LACI_2"/>
    <property type="match status" value="1"/>
</dbReference>
<keyword evidence="2 5" id="KW-0238">DNA-binding</keyword>
<keyword evidence="1" id="KW-0805">Transcription regulation</keyword>
<dbReference type="CDD" id="cd01574">
    <property type="entry name" value="PBP1_LacI"/>
    <property type="match status" value="1"/>
</dbReference>
<dbReference type="RefSeq" id="WP_118924822.1">
    <property type="nucleotide sequence ID" value="NZ_QXGH01000013.1"/>
</dbReference>
<dbReference type="Gene3D" id="1.10.260.40">
    <property type="entry name" value="lambda repressor-like DNA-binding domains"/>
    <property type="match status" value="1"/>
</dbReference>
<keyword evidence="3" id="KW-0804">Transcription</keyword>
<organism evidence="5 6">
    <name type="scientific">Nocardioides immobilis</name>
    <dbReference type="NCBI Taxonomy" id="2049295"/>
    <lineage>
        <taxon>Bacteria</taxon>
        <taxon>Bacillati</taxon>
        <taxon>Actinomycetota</taxon>
        <taxon>Actinomycetes</taxon>
        <taxon>Propionibacteriales</taxon>
        <taxon>Nocardioidaceae</taxon>
        <taxon>Nocardioides</taxon>
    </lineage>
</organism>
<keyword evidence="6" id="KW-1185">Reference proteome</keyword>
<proteinExistence type="predicted"/>
<dbReference type="InterPro" id="IPR046335">
    <property type="entry name" value="LacI/GalR-like_sensor"/>
</dbReference>
<dbReference type="Pfam" id="PF13377">
    <property type="entry name" value="Peripla_BP_3"/>
    <property type="match status" value="1"/>
</dbReference>